<reference evidence="1" key="1">
    <citation type="submission" date="2016-05" db="EMBL/GenBank/DDBJ databases">
        <authorList>
            <person name="Lavstsen T."/>
            <person name="Jespersen J.S."/>
        </authorList>
    </citation>
    <scope>NUCLEOTIDE SEQUENCE</scope>
    <source>
        <tissue evidence="1">Brain</tissue>
    </source>
</reference>
<feature type="non-terminal residue" evidence="1">
    <location>
        <position position="1"/>
    </location>
</feature>
<organism evidence="1">
    <name type="scientific">Nothobranchius rachovii</name>
    <name type="common">bluefin notho</name>
    <dbReference type="NCBI Taxonomy" id="451742"/>
    <lineage>
        <taxon>Eukaryota</taxon>
        <taxon>Metazoa</taxon>
        <taxon>Chordata</taxon>
        <taxon>Craniata</taxon>
        <taxon>Vertebrata</taxon>
        <taxon>Euteleostomi</taxon>
        <taxon>Actinopterygii</taxon>
        <taxon>Neopterygii</taxon>
        <taxon>Teleostei</taxon>
        <taxon>Neoteleostei</taxon>
        <taxon>Acanthomorphata</taxon>
        <taxon>Ovalentaria</taxon>
        <taxon>Atherinomorphae</taxon>
        <taxon>Cyprinodontiformes</taxon>
        <taxon>Nothobranchiidae</taxon>
        <taxon>Nothobranchius</taxon>
    </lineage>
</organism>
<evidence type="ECO:0000313" key="1">
    <source>
        <dbReference type="EMBL" id="SBS05558.1"/>
    </source>
</evidence>
<dbReference type="AlphaFoldDB" id="A0A1A8RJK8"/>
<protein>
    <submittedName>
        <fullName evidence="1">Uncharacterized protein</fullName>
    </submittedName>
</protein>
<accession>A0A1A8RJK8</accession>
<sequence length="54" mass="5893">PNSCRDCKFNPLSTKVAILRLTNHSFKYNPASHPLPDSYSTPTSCLKNATNAVA</sequence>
<feature type="non-terminal residue" evidence="1">
    <location>
        <position position="54"/>
    </location>
</feature>
<gene>
    <name evidence="1" type="primary">Nfu_g_1_016149</name>
</gene>
<name>A0A1A8RJK8_9TELE</name>
<reference evidence="1" key="2">
    <citation type="submission" date="2016-06" db="EMBL/GenBank/DDBJ databases">
        <title>The genome of a short-lived fish provides insights into sex chromosome evolution and the genetic control of aging.</title>
        <authorList>
            <person name="Reichwald K."/>
            <person name="Felder M."/>
            <person name="Petzold A."/>
            <person name="Koch P."/>
            <person name="Groth M."/>
            <person name="Platzer M."/>
        </authorList>
    </citation>
    <scope>NUCLEOTIDE SEQUENCE</scope>
    <source>
        <tissue evidence="1">Brain</tissue>
    </source>
</reference>
<proteinExistence type="predicted"/>
<dbReference type="EMBL" id="HAEI01008635">
    <property type="protein sequence ID" value="SBS05558.1"/>
    <property type="molecule type" value="Transcribed_RNA"/>
</dbReference>